<dbReference type="FunFam" id="3.50.50.60:FF:000034">
    <property type="entry name" value="sulfide:quinone oxidoreductase, mitochondrial"/>
    <property type="match status" value="1"/>
</dbReference>
<gene>
    <name evidence="8" type="ordered locus">RHA1_ro08938</name>
</gene>
<dbReference type="GO" id="GO:0070221">
    <property type="term" value="P:sulfide oxidation, using sulfide:quinone oxidoreductase"/>
    <property type="evidence" value="ECO:0007669"/>
    <property type="project" value="TreeGrafter"/>
</dbReference>
<keyword evidence="6" id="KW-0560">Oxidoreductase</keyword>
<keyword evidence="3" id="KW-0874">Quinone</keyword>
<comment type="cofactor">
    <cofactor evidence="1">
        <name>FAD</name>
        <dbReference type="ChEBI" id="CHEBI:57692"/>
    </cofactor>
</comment>
<evidence type="ECO:0000256" key="2">
    <source>
        <dbReference type="ARBA" id="ARBA00022630"/>
    </source>
</evidence>
<dbReference type="GO" id="GO:0048038">
    <property type="term" value="F:quinone binding"/>
    <property type="evidence" value="ECO:0007669"/>
    <property type="project" value="UniProtKB-KW"/>
</dbReference>
<dbReference type="KEGG" id="rha:RHA1_ro08938"/>
<dbReference type="Pfam" id="PF07992">
    <property type="entry name" value="Pyr_redox_2"/>
    <property type="match status" value="1"/>
</dbReference>
<evidence type="ECO:0000256" key="6">
    <source>
        <dbReference type="ARBA" id="ARBA00023002"/>
    </source>
</evidence>
<organism evidence="8 9">
    <name type="scientific">Rhodococcus jostii (strain RHA1)</name>
    <dbReference type="NCBI Taxonomy" id="101510"/>
    <lineage>
        <taxon>Bacteria</taxon>
        <taxon>Bacillati</taxon>
        <taxon>Actinomycetota</taxon>
        <taxon>Actinomycetes</taxon>
        <taxon>Mycobacteriales</taxon>
        <taxon>Nocardiaceae</taxon>
        <taxon>Rhodococcus</taxon>
    </lineage>
</organism>
<dbReference type="InterPro" id="IPR015904">
    <property type="entry name" value="Sulphide_quinone_reductase"/>
</dbReference>
<dbReference type="InterPro" id="IPR036188">
    <property type="entry name" value="FAD/NAD-bd_sf"/>
</dbReference>
<dbReference type="HOGENOM" id="CLU_030742_2_0_11"/>
<dbReference type="SUPFAM" id="SSF51905">
    <property type="entry name" value="FAD/NAD(P)-binding domain"/>
    <property type="match status" value="1"/>
</dbReference>
<dbReference type="PANTHER" id="PTHR10632:SF2">
    <property type="entry name" value="SULFIDE:QUINONE OXIDOREDUCTASE, MITOCHONDRIAL"/>
    <property type="match status" value="1"/>
</dbReference>
<dbReference type="GO" id="GO:0070224">
    <property type="term" value="F:sulfide:quinone oxidoreductase activity"/>
    <property type="evidence" value="ECO:0007669"/>
    <property type="project" value="TreeGrafter"/>
</dbReference>
<name>Q0RXK4_RHOJR</name>
<evidence type="ECO:0000259" key="7">
    <source>
        <dbReference type="Pfam" id="PF07992"/>
    </source>
</evidence>
<evidence type="ECO:0000256" key="5">
    <source>
        <dbReference type="ARBA" id="ARBA00022946"/>
    </source>
</evidence>
<dbReference type="EMBL" id="CP000432">
    <property type="protein sequence ID" value="ABG99982.1"/>
    <property type="molecule type" value="Genomic_DNA"/>
</dbReference>
<feature type="domain" description="FAD/NAD(P)-binding" evidence="7">
    <location>
        <begin position="18"/>
        <end position="314"/>
    </location>
</feature>
<reference evidence="9" key="1">
    <citation type="journal article" date="2006" name="Proc. Natl. Acad. Sci. U.S.A.">
        <title>The complete genome of Rhodococcus sp. RHA1 provides insights into a catabolic powerhouse.</title>
        <authorList>
            <person name="McLeod M.P."/>
            <person name="Warren R.L."/>
            <person name="Hsiao W.W.L."/>
            <person name="Araki N."/>
            <person name="Myhre M."/>
            <person name="Fernandes C."/>
            <person name="Miyazawa D."/>
            <person name="Wong W."/>
            <person name="Lillquist A.L."/>
            <person name="Wang D."/>
            <person name="Dosanjh M."/>
            <person name="Hara H."/>
            <person name="Petrescu A."/>
            <person name="Morin R.D."/>
            <person name="Yang G."/>
            <person name="Stott J.M."/>
            <person name="Schein J.E."/>
            <person name="Shin H."/>
            <person name="Smailus D."/>
            <person name="Siddiqui A.S."/>
            <person name="Marra M.A."/>
            <person name="Jones S.J.M."/>
            <person name="Holt R."/>
            <person name="Brinkman F.S.L."/>
            <person name="Miyauchi K."/>
            <person name="Fukuda M."/>
            <person name="Davies J.E."/>
            <person name="Mohn W.W."/>
            <person name="Eltis L.D."/>
        </authorList>
    </citation>
    <scope>NUCLEOTIDE SEQUENCE [LARGE SCALE GENOMIC DNA]</scope>
    <source>
        <strain evidence="9">RHA1</strain>
    </source>
</reference>
<evidence type="ECO:0000256" key="4">
    <source>
        <dbReference type="ARBA" id="ARBA00022827"/>
    </source>
</evidence>
<keyword evidence="8" id="KW-0614">Plasmid</keyword>
<dbReference type="Gene3D" id="3.50.50.60">
    <property type="entry name" value="FAD/NAD(P)-binding domain"/>
    <property type="match status" value="2"/>
</dbReference>
<dbReference type="InterPro" id="IPR023753">
    <property type="entry name" value="FAD/NAD-binding_dom"/>
</dbReference>
<proteinExistence type="predicted"/>
<protein>
    <submittedName>
        <fullName evidence="8">Possible sulfide-quinone reductase</fullName>
    </submittedName>
</protein>
<dbReference type="AlphaFoldDB" id="Q0RXK4"/>
<dbReference type="GO" id="GO:0071949">
    <property type="term" value="F:FAD binding"/>
    <property type="evidence" value="ECO:0007669"/>
    <property type="project" value="TreeGrafter"/>
</dbReference>
<keyword evidence="2" id="KW-0285">Flavoprotein</keyword>
<keyword evidence="4" id="KW-0274">FAD</keyword>
<evidence type="ECO:0000256" key="3">
    <source>
        <dbReference type="ARBA" id="ARBA00022719"/>
    </source>
</evidence>
<accession>Q0RXK4</accession>
<evidence type="ECO:0000256" key="1">
    <source>
        <dbReference type="ARBA" id="ARBA00001974"/>
    </source>
</evidence>
<evidence type="ECO:0000313" key="9">
    <source>
        <dbReference type="Proteomes" id="UP000008710"/>
    </source>
</evidence>
<dbReference type="Proteomes" id="UP000008710">
    <property type="component" value="Plasmid pRHL1"/>
</dbReference>
<dbReference type="PANTHER" id="PTHR10632">
    <property type="entry name" value="SULFIDE:QUINONE OXIDOREDUCTASE"/>
    <property type="match status" value="1"/>
</dbReference>
<geneLocation type="plasmid" evidence="8 9">
    <name>pRHL1</name>
</geneLocation>
<keyword evidence="5" id="KW-0809">Transit peptide</keyword>
<sequence>MERTGQLRMASNTAHHGIVILGGGSAGISVASRLRRKGVKDVCVVDPAVTHYYQPLWTLVGGGRASMDESGRPQASVMPRGVTWLRSAAEEIDPVQRQITVDDGTTIGYDRLVVCPGIQTDWDAIPGVADAVSTPFASSNYARELAPKSWELIRNLRSGTAVFTMPAGPMKCAGAPQKIAYLAADYWRKQGLLDDIRIVLVLPTPAMFGIKAFSEELDRVAKDYGIEVHLSSELAEVDPDGREVSIIDTTTKTTDTIKYDLLHVVAPQSAPDFIKKSPLALPDNPAGWVDVDKHTLQHNRFPDIFALGDAGSTPNSKTGAAVRKQAPVVVDNLLATVSGRPLTAAYNGYGSCPLTTSRNTMLLAEFDYSAQHTPSIPLIDTTKSRRDMWYLKRYGLPFLYWNLMLKGRA</sequence>
<evidence type="ECO:0000313" key="8">
    <source>
        <dbReference type="EMBL" id="ABG99982.1"/>
    </source>
</evidence>